<feature type="domain" description="GST N-terminal" evidence="1">
    <location>
        <begin position="14"/>
        <end position="108"/>
    </location>
</feature>
<dbReference type="SUPFAM" id="SSF52833">
    <property type="entry name" value="Thioredoxin-like"/>
    <property type="match status" value="1"/>
</dbReference>
<proteinExistence type="predicted"/>
<dbReference type="InterPro" id="IPR054416">
    <property type="entry name" value="GST_UstS-like_C"/>
</dbReference>
<dbReference type="InterPro" id="IPR036249">
    <property type="entry name" value="Thioredoxin-like_sf"/>
</dbReference>
<dbReference type="Gene3D" id="3.40.30.10">
    <property type="entry name" value="Glutaredoxin"/>
    <property type="match status" value="1"/>
</dbReference>
<protein>
    <recommendedName>
        <fullName evidence="1">GST N-terminal domain-containing protein</fullName>
    </recommendedName>
</protein>
<dbReference type="STRING" id="34475.A0A4Y9XNB0"/>
<organism evidence="2 3">
    <name type="scientific">Rhodofomes roseus</name>
    <dbReference type="NCBI Taxonomy" id="34475"/>
    <lineage>
        <taxon>Eukaryota</taxon>
        <taxon>Fungi</taxon>
        <taxon>Dikarya</taxon>
        <taxon>Basidiomycota</taxon>
        <taxon>Agaricomycotina</taxon>
        <taxon>Agaricomycetes</taxon>
        <taxon>Polyporales</taxon>
        <taxon>Rhodofomes</taxon>
    </lineage>
</organism>
<evidence type="ECO:0000313" key="3">
    <source>
        <dbReference type="Proteomes" id="UP000298390"/>
    </source>
</evidence>
<dbReference type="Pfam" id="PF22041">
    <property type="entry name" value="GST_C_7"/>
    <property type="match status" value="1"/>
</dbReference>
<evidence type="ECO:0000259" key="1">
    <source>
        <dbReference type="PROSITE" id="PS50404"/>
    </source>
</evidence>
<sequence>MTLPDTDRIILYRYPQQRARRSLSAGPWKTRFALNYKGIPYRTQWVEYPDIAPLLSALGVKPNPSSSSGPIPVPAYTLPAIYDPRTQRTIMDSYQIAIYLDETYPETPAILPPETRVFQTAFQHALGNVLHYKVVPVFLHQVSKALNPRSREYFIETREGFMGRTLEDLSPPPGSAEHAERWADIEKAFGVVTSWIESAGDGRLLLGGGGPDGENGKVTHADTDLAGLLVMTRLVFGADSQEWKLIEGFNGGRWKRYDAYFKFERVFEGQTAATT</sequence>
<name>A0A4Y9XNB0_9APHY</name>
<reference evidence="2 3" key="1">
    <citation type="submission" date="2019-01" db="EMBL/GenBank/DDBJ databases">
        <title>Genome sequencing of the rare red list fungi Fomitopsis rosea.</title>
        <authorList>
            <person name="Buettner E."/>
            <person name="Kellner H."/>
        </authorList>
    </citation>
    <scope>NUCLEOTIDE SEQUENCE [LARGE SCALE GENOMIC DNA]</scope>
    <source>
        <strain evidence="2 3">DSM 105464</strain>
    </source>
</reference>
<dbReference type="AlphaFoldDB" id="A0A4Y9XNB0"/>
<dbReference type="Proteomes" id="UP000298390">
    <property type="component" value="Unassembled WGS sequence"/>
</dbReference>
<dbReference type="EMBL" id="SEKV01001239">
    <property type="protein sequence ID" value="TFY51248.1"/>
    <property type="molecule type" value="Genomic_DNA"/>
</dbReference>
<comment type="caution">
    <text evidence="2">The sequence shown here is derived from an EMBL/GenBank/DDBJ whole genome shotgun (WGS) entry which is preliminary data.</text>
</comment>
<gene>
    <name evidence="2" type="ORF">EVJ58_g10669</name>
</gene>
<dbReference type="InterPro" id="IPR004045">
    <property type="entry name" value="Glutathione_S-Trfase_N"/>
</dbReference>
<dbReference type="Pfam" id="PF13409">
    <property type="entry name" value="GST_N_2"/>
    <property type="match status" value="1"/>
</dbReference>
<accession>A0A4Y9XNB0</accession>
<evidence type="ECO:0000313" key="2">
    <source>
        <dbReference type="EMBL" id="TFY51248.1"/>
    </source>
</evidence>
<dbReference type="Gene3D" id="1.20.1050.10">
    <property type="match status" value="1"/>
</dbReference>
<dbReference type="PROSITE" id="PS50404">
    <property type="entry name" value="GST_NTER"/>
    <property type="match status" value="1"/>
</dbReference>